<evidence type="ECO:0000259" key="4">
    <source>
        <dbReference type="PROSITE" id="PS01124"/>
    </source>
</evidence>
<dbReference type="PROSITE" id="PS01124">
    <property type="entry name" value="HTH_ARAC_FAMILY_2"/>
    <property type="match status" value="1"/>
</dbReference>
<sequence>MPIYMDRHDIPDEIKPEHVAKMHQEDLKVQHLYGCKGMTYWCDSERHTAFCLIEAPNKEAIQEMHNHAHGEFPHQIIEVDEHLVESFLGRIEDPKKGENDDLLIIDDPAFRVIMVLEASNFINRLEGKQLSIFTQKFHQSATKAFEKHEGSIVRENDKSYLVSFRSVSNAVLCALKIQTKFKYSYPKIDSEHKRLKIGICPGMPVTDKEGIFSEAVFLATQMCELMKDEIIITSSVKAIYENENRNAVIDTNSIRVLKPREEQFLLRLVEFCELHWNSSRFNLTEMSRALGNSVSQIYRKLKKLSGKAPSVFMREYRLHKALELIHKQQGNISEIAFETGFNSAGYFAKCFRDKYGILPSKYAQLV</sequence>
<accession>A0A411E9C9</accession>
<organism evidence="5 6">
    <name type="scientific">Muriicola soli</name>
    <dbReference type="NCBI Taxonomy" id="2507538"/>
    <lineage>
        <taxon>Bacteria</taxon>
        <taxon>Pseudomonadati</taxon>
        <taxon>Bacteroidota</taxon>
        <taxon>Flavobacteriia</taxon>
        <taxon>Flavobacteriales</taxon>
        <taxon>Flavobacteriaceae</taxon>
        <taxon>Muriicola</taxon>
    </lineage>
</organism>
<dbReference type="Pfam" id="PF12833">
    <property type="entry name" value="HTH_18"/>
    <property type="match status" value="1"/>
</dbReference>
<evidence type="ECO:0000256" key="1">
    <source>
        <dbReference type="ARBA" id="ARBA00023015"/>
    </source>
</evidence>
<evidence type="ECO:0000256" key="2">
    <source>
        <dbReference type="ARBA" id="ARBA00023125"/>
    </source>
</evidence>
<dbReference type="GO" id="GO:0003700">
    <property type="term" value="F:DNA-binding transcription factor activity"/>
    <property type="evidence" value="ECO:0007669"/>
    <property type="project" value="InterPro"/>
</dbReference>
<dbReference type="OrthoDB" id="135231at2"/>
<dbReference type="Pfam" id="PF14026">
    <property type="entry name" value="SCO4226-like"/>
    <property type="match status" value="1"/>
</dbReference>
<dbReference type="GO" id="GO:0043565">
    <property type="term" value="F:sequence-specific DNA binding"/>
    <property type="evidence" value="ECO:0007669"/>
    <property type="project" value="InterPro"/>
</dbReference>
<dbReference type="InterPro" id="IPR018060">
    <property type="entry name" value="HTH_AraC"/>
</dbReference>
<dbReference type="RefSeq" id="WP_129603844.1">
    <property type="nucleotide sequence ID" value="NZ_CP035544.1"/>
</dbReference>
<dbReference type="InterPro" id="IPR029787">
    <property type="entry name" value="Nucleotide_cyclase"/>
</dbReference>
<keyword evidence="6" id="KW-1185">Reference proteome</keyword>
<name>A0A411E9C9_9FLAO</name>
<dbReference type="Gene3D" id="3.30.70.3090">
    <property type="entry name" value="ORF SCO4226, nickel-binding ferredoxin-like monomer"/>
    <property type="match status" value="1"/>
</dbReference>
<dbReference type="InterPro" id="IPR020449">
    <property type="entry name" value="Tscrpt_reg_AraC-type_HTH"/>
</dbReference>
<dbReference type="Gene3D" id="1.10.10.60">
    <property type="entry name" value="Homeodomain-like"/>
    <property type="match status" value="1"/>
</dbReference>
<dbReference type="InterPro" id="IPR009057">
    <property type="entry name" value="Homeodomain-like_sf"/>
</dbReference>
<dbReference type="Proteomes" id="UP000290889">
    <property type="component" value="Chromosome"/>
</dbReference>
<dbReference type="PANTHER" id="PTHR43280">
    <property type="entry name" value="ARAC-FAMILY TRANSCRIPTIONAL REGULATOR"/>
    <property type="match status" value="1"/>
</dbReference>
<dbReference type="PANTHER" id="PTHR43280:SF2">
    <property type="entry name" value="HTH-TYPE TRANSCRIPTIONAL REGULATOR EXSA"/>
    <property type="match status" value="1"/>
</dbReference>
<dbReference type="KEGG" id="mur:EQY75_06175"/>
<feature type="domain" description="HTH araC/xylS-type" evidence="4">
    <location>
        <begin position="266"/>
        <end position="365"/>
    </location>
</feature>
<dbReference type="InterPro" id="IPR018062">
    <property type="entry name" value="HTH_AraC-typ_CS"/>
</dbReference>
<dbReference type="PROSITE" id="PS00041">
    <property type="entry name" value="HTH_ARAC_FAMILY_1"/>
    <property type="match status" value="1"/>
</dbReference>
<evidence type="ECO:0000313" key="5">
    <source>
        <dbReference type="EMBL" id="QBA64153.1"/>
    </source>
</evidence>
<dbReference type="SMART" id="SM00342">
    <property type="entry name" value="HTH_ARAC"/>
    <property type="match status" value="1"/>
</dbReference>
<protein>
    <submittedName>
        <fullName evidence="5">DUF4242 domain-containing protein</fullName>
    </submittedName>
</protein>
<reference evidence="5 6" key="1">
    <citation type="submission" date="2019-01" db="EMBL/GenBank/DDBJ databases">
        <title>Muriicola soli sp. nov., isolated from soil.</title>
        <authorList>
            <person name="Kang H.J."/>
            <person name="Kim S.B."/>
        </authorList>
    </citation>
    <scope>NUCLEOTIDE SEQUENCE [LARGE SCALE GENOMIC DNA]</scope>
    <source>
        <strain evidence="5 6">MMS17-SY002</strain>
    </source>
</reference>
<proteinExistence type="predicted"/>
<keyword evidence="2" id="KW-0238">DNA-binding</keyword>
<keyword evidence="1" id="KW-0805">Transcription regulation</keyword>
<dbReference type="InterPro" id="IPR025336">
    <property type="entry name" value="SCO4226-like"/>
</dbReference>
<dbReference type="SUPFAM" id="SSF55073">
    <property type="entry name" value="Nucleotide cyclase"/>
    <property type="match status" value="1"/>
</dbReference>
<dbReference type="PRINTS" id="PR00032">
    <property type="entry name" value="HTHARAC"/>
</dbReference>
<evidence type="ECO:0000313" key="6">
    <source>
        <dbReference type="Proteomes" id="UP000290889"/>
    </source>
</evidence>
<keyword evidence="3" id="KW-0804">Transcription</keyword>
<dbReference type="Gene3D" id="3.30.70.1230">
    <property type="entry name" value="Nucleotide cyclase"/>
    <property type="match status" value="1"/>
</dbReference>
<dbReference type="AlphaFoldDB" id="A0A411E9C9"/>
<evidence type="ECO:0000256" key="3">
    <source>
        <dbReference type="ARBA" id="ARBA00023163"/>
    </source>
</evidence>
<dbReference type="EMBL" id="CP035544">
    <property type="protein sequence ID" value="QBA64153.1"/>
    <property type="molecule type" value="Genomic_DNA"/>
</dbReference>
<dbReference type="SUPFAM" id="SSF46689">
    <property type="entry name" value="Homeodomain-like"/>
    <property type="match status" value="1"/>
</dbReference>
<dbReference type="InterPro" id="IPR042557">
    <property type="entry name" value="SCO4226"/>
</dbReference>
<gene>
    <name evidence="5" type="ORF">EQY75_06175</name>
</gene>